<sequence>MPSMAKVQIYEKVKLLEREISGMKIALLKSG</sequence>
<dbReference type="AlphaFoldDB" id="X1PGC2"/>
<dbReference type="EMBL" id="BARV01029132">
    <property type="protein sequence ID" value="GAI41511.1"/>
    <property type="molecule type" value="Genomic_DNA"/>
</dbReference>
<organism evidence="1">
    <name type="scientific">marine sediment metagenome</name>
    <dbReference type="NCBI Taxonomy" id="412755"/>
    <lineage>
        <taxon>unclassified sequences</taxon>
        <taxon>metagenomes</taxon>
        <taxon>ecological metagenomes</taxon>
    </lineage>
</organism>
<name>X1PGC2_9ZZZZ</name>
<evidence type="ECO:0000313" key="1">
    <source>
        <dbReference type="EMBL" id="GAI41511.1"/>
    </source>
</evidence>
<comment type="caution">
    <text evidence="1">The sequence shown here is derived from an EMBL/GenBank/DDBJ whole genome shotgun (WGS) entry which is preliminary data.</text>
</comment>
<reference evidence="1" key="1">
    <citation type="journal article" date="2014" name="Front. Microbiol.">
        <title>High frequency of phylogenetically diverse reductive dehalogenase-homologous genes in deep subseafloor sedimentary metagenomes.</title>
        <authorList>
            <person name="Kawai M."/>
            <person name="Futagami T."/>
            <person name="Toyoda A."/>
            <person name="Takaki Y."/>
            <person name="Nishi S."/>
            <person name="Hori S."/>
            <person name="Arai W."/>
            <person name="Tsubouchi T."/>
            <person name="Morono Y."/>
            <person name="Uchiyama I."/>
            <person name="Ito T."/>
            <person name="Fujiyama A."/>
            <person name="Inagaki F."/>
            <person name="Takami H."/>
        </authorList>
    </citation>
    <scope>NUCLEOTIDE SEQUENCE</scope>
    <source>
        <strain evidence="1">Expedition CK06-06</strain>
    </source>
</reference>
<feature type="non-terminal residue" evidence="1">
    <location>
        <position position="31"/>
    </location>
</feature>
<proteinExistence type="predicted"/>
<accession>X1PGC2</accession>
<gene>
    <name evidence="1" type="ORF">S06H3_46514</name>
</gene>
<protein>
    <submittedName>
        <fullName evidence="1">Uncharacterized protein</fullName>
    </submittedName>
</protein>